<evidence type="ECO:0000313" key="2">
    <source>
        <dbReference type="EMBL" id="KNC74872.1"/>
    </source>
</evidence>
<reference evidence="2 3" key="1">
    <citation type="submission" date="2011-02" db="EMBL/GenBank/DDBJ databases">
        <title>The Genome Sequence of Sphaeroforma arctica JP610.</title>
        <authorList>
            <consortium name="The Broad Institute Genome Sequencing Platform"/>
            <person name="Russ C."/>
            <person name="Cuomo C."/>
            <person name="Young S.K."/>
            <person name="Zeng Q."/>
            <person name="Gargeya S."/>
            <person name="Alvarado L."/>
            <person name="Berlin A."/>
            <person name="Chapman S.B."/>
            <person name="Chen Z."/>
            <person name="Freedman E."/>
            <person name="Gellesch M."/>
            <person name="Goldberg J."/>
            <person name="Griggs A."/>
            <person name="Gujja S."/>
            <person name="Heilman E."/>
            <person name="Heiman D."/>
            <person name="Howarth C."/>
            <person name="Mehta T."/>
            <person name="Neiman D."/>
            <person name="Pearson M."/>
            <person name="Roberts A."/>
            <person name="Saif S."/>
            <person name="Shea T."/>
            <person name="Shenoy N."/>
            <person name="Sisk P."/>
            <person name="Stolte C."/>
            <person name="Sykes S."/>
            <person name="White J."/>
            <person name="Yandava C."/>
            <person name="Burger G."/>
            <person name="Gray M.W."/>
            <person name="Holland P.W.H."/>
            <person name="King N."/>
            <person name="Lang F.B.F."/>
            <person name="Roger A.J."/>
            <person name="Ruiz-Trillo I."/>
            <person name="Haas B."/>
            <person name="Nusbaum C."/>
            <person name="Birren B."/>
        </authorList>
    </citation>
    <scope>NUCLEOTIDE SEQUENCE [LARGE SCALE GENOMIC DNA]</scope>
    <source>
        <strain evidence="2 3">JP610</strain>
    </source>
</reference>
<dbReference type="AlphaFoldDB" id="A0A0L0FDM2"/>
<keyword evidence="3" id="KW-1185">Reference proteome</keyword>
<sequence length="72" mass="8199">TLEDSAANLMSVQEVKTWAKFTVQYQDYIKEFVGEYDKQKKGYEQGQKDKTKEKEGGGKEGETGDSEAKKKE</sequence>
<name>A0A0L0FDM2_9EUKA</name>
<feature type="non-terminal residue" evidence="2">
    <location>
        <position position="1"/>
    </location>
</feature>
<evidence type="ECO:0000313" key="3">
    <source>
        <dbReference type="Proteomes" id="UP000054560"/>
    </source>
</evidence>
<accession>A0A0L0FDM2</accession>
<evidence type="ECO:0000256" key="1">
    <source>
        <dbReference type="SAM" id="MobiDB-lite"/>
    </source>
</evidence>
<gene>
    <name evidence="2" type="ORF">SARC_12590</name>
</gene>
<proteinExistence type="predicted"/>
<dbReference type="GeneID" id="25913094"/>
<protein>
    <submittedName>
        <fullName evidence="2">Uncharacterized protein</fullName>
    </submittedName>
</protein>
<dbReference type="Proteomes" id="UP000054560">
    <property type="component" value="Unassembled WGS sequence"/>
</dbReference>
<dbReference type="EMBL" id="KQ244018">
    <property type="protein sequence ID" value="KNC74872.1"/>
    <property type="molecule type" value="Genomic_DNA"/>
</dbReference>
<feature type="region of interest" description="Disordered" evidence="1">
    <location>
        <begin position="40"/>
        <end position="72"/>
    </location>
</feature>
<organism evidence="2 3">
    <name type="scientific">Sphaeroforma arctica JP610</name>
    <dbReference type="NCBI Taxonomy" id="667725"/>
    <lineage>
        <taxon>Eukaryota</taxon>
        <taxon>Ichthyosporea</taxon>
        <taxon>Ichthyophonida</taxon>
        <taxon>Sphaeroforma</taxon>
    </lineage>
</organism>
<dbReference type="RefSeq" id="XP_014148774.1">
    <property type="nucleotide sequence ID" value="XM_014293299.1"/>
</dbReference>